<keyword evidence="1" id="KW-0175">Coiled coil</keyword>
<name>A0A4U0VUD9_9PEZI</name>
<feature type="compositionally biased region" description="Low complexity" evidence="2">
    <location>
        <begin position="101"/>
        <end position="123"/>
    </location>
</feature>
<accession>A0A4U0VUD9</accession>
<dbReference type="Gene3D" id="1.10.287.1490">
    <property type="match status" value="1"/>
</dbReference>
<reference evidence="3 4" key="1">
    <citation type="submission" date="2017-03" db="EMBL/GenBank/DDBJ databases">
        <title>Genomes of endolithic fungi from Antarctica.</title>
        <authorList>
            <person name="Coleine C."/>
            <person name="Masonjones S."/>
            <person name="Stajich J.E."/>
        </authorList>
    </citation>
    <scope>NUCLEOTIDE SEQUENCE [LARGE SCALE GENOMIC DNA]</scope>
    <source>
        <strain evidence="3 4">CCFEE 5187</strain>
    </source>
</reference>
<evidence type="ECO:0000256" key="1">
    <source>
        <dbReference type="SAM" id="Coils"/>
    </source>
</evidence>
<dbReference type="AlphaFoldDB" id="A0A4U0VUD9"/>
<protein>
    <submittedName>
        <fullName evidence="3">Uncharacterized protein</fullName>
    </submittedName>
</protein>
<feature type="compositionally biased region" description="Basic residues" evidence="2">
    <location>
        <begin position="124"/>
        <end position="135"/>
    </location>
</feature>
<evidence type="ECO:0000256" key="2">
    <source>
        <dbReference type="SAM" id="MobiDB-lite"/>
    </source>
</evidence>
<organism evidence="3 4">
    <name type="scientific">Cryomyces minteri</name>
    <dbReference type="NCBI Taxonomy" id="331657"/>
    <lineage>
        <taxon>Eukaryota</taxon>
        <taxon>Fungi</taxon>
        <taxon>Dikarya</taxon>
        <taxon>Ascomycota</taxon>
        <taxon>Pezizomycotina</taxon>
        <taxon>Dothideomycetes</taxon>
        <taxon>Dothideomycetes incertae sedis</taxon>
        <taxon>Cryomyces</taxon>
    </lineage>
</organism>
<dbReference type="Proteomes" id="UP000308768">
    <property type="component" value="Unassembled WGS sequence"/>
</dbReference>
<keyword evidence="4" id="KW-1185">Reference proteome</keyword>
<feature type="coiled-coil region" evidence="1">
    <location>
        <begin position="235"/>
        <end position="343"/>
    </location>
</feature>
<evidence type="ECO:0000313" key="3">
    <source>
        <dbReference type="EMBL" id="TKA53143.1"/>
    </source>
</evidence>
<dbReference type="STRING" id="331657.A0A4U0VUD9"/>
<feature type="compositionally biased region" description="Basic and acidic residues" evidence="2">
    <location>
        <begin position="136"/>
        <end position="152"/>
    </location>
</feature>
<sequence length="868" mass="97305">MSTDFLQRRKTATQDLEEIRDIRGQRVKWEKIKSSKAARGQIDTATMEAHDVADDADIETELINVYKAAGVDEYHIDKQRKRKDMAQDLLTEIEQEEGTGSSSTPSQVSQTQAQAPSSSPTTKARARVKHRRHRYREYMEHTTEEKDEKEWEVPDTPEPASPNQTSLLRASHPEELEMIRKVMGDTLGTSWTMDDVYQKVCHWHGESMSWKDKMELCEREADGERETRLTAEEDLAIANTVIDKLNKDVQDSKAEISDKGGKIVQLDFEVEILGEQLESLELQLKRRTAEAQQAARAVQGQLEAETQVRSMSEREVHDLEGQLKQLNALLDTEKESSSALQAKTQDLMGGLNTASARSDTLLAENSSLVREKTAAENEVRTLGAKLESVETSLKALYVEKQSLTREKTAVDGALKAVEAKTRSANASLEELKQERTRLNEALESAETARDAADKACLAKEALLQAERQQHHAARRAKDAAEQANEVQKQQLEVMRKEKNDQTQELEAARQANEAQKQELESAQHTAQDVSDRHGAVLEDRQAELSRAQAKVRQWEDEVAKNTRLFGTALSPILRNITPRSPEDMGNRVVRGVVDTFPAITPPMFEPLPAAAAGWYLSVVDPFEFAAHHDREVKWNGIGTLWFYIHCASATGSSSEFLVILEHVIERCGTMRYRDFRAMLSSASRIAMDVEEMVGMTAVDGEEKFGMLLVSLRCLELIMRVGATLDNEAVKERLKKDRDRIATAMEKSGVHSHLKAMLAWIDRARTDPLNLTGLPDMLAEIRPRATAIDDRFMFADGLNCVVVVDPKDGAIRRYHVDQLLWVADPYKPHLEGIARPLQTATSLLDSVVNISQSVNGIALVSVMCYYLGS</sequence>
<dbReference type="EMBL" id="NAJN01002402">
    <property type="protein sequence ID" value="TKA53143.1"/>
    <property type="molecule type" value="Genomic_DNA"/>
</dbReference>
<feature type="non-terminal residue" evidence="3">
    <location>
        <position position="868"/>
    </location>
</feature>
<evidence type="ECO:0000313" key="4">
    <source>
        <dbReference type="Proteomes" id="UP000308768"/>
    </source>
</evidence>
<comment type="caution">
    <text evidence="3">The sequence shown here is derived from an EMBL/GenBank/DDBJ whole genome shotgun (WGS) entry which is preliminary data.</text>
</comment>
<proteinExistence type="predicted"/>
<feature type="region of interest" description="Disordered" evidence="2">
    <location>
        <begin position="467"/>
        <end position="532"/>
    </location>
</feature>
<feature type="region of interest" description="Disordered" evidence="2">
    <location>
        <begin position="95"/>
        <end position="166"/>
    </location>
</feature>
<gene>
    <name evidence="3" type="ORF">B0A49_12801</name>
</gene>